<keyword evidence="1" id="KW-0472">Membrane</keyword>
<dbReference type="AlphaFoldDB" id="A0A9D5JW71"/>
<dbReference type="NCBIfam" id="TIGR02532">
    <property type="entry name" value="IV_pilin_GFxxxE"/>
    <property type="match status" value="1"/>
</dbReference>
<feature type="transmembrane region" description="Helical" evidence="1">
    <location>
        <begin position="12"/>
        <end position="32"/>
    </location>
</feature>
<organism evidence="2 3">
    <name type="scientific">candidate division KSB3 bacterium</name>
    <dbReference type="NCBI Taxonomy" id="2044937"/>
    <lineage>
        <taxon>Bacteria</taxon>
        <taxon>candidate division KSB3</taxon>
    </lineage>
</organism>
<dbReference type="EMBL" id="WJJP01000387">
    <property type="protein sequence ID" value="MBD3325270.1"/>
    <property type="molecule type" value="Genomic_DNA"/>
</dbReference>
<evidence type="ECO:0000256" key="1">
    <source>
        <dbReference type="SAM" id="Phobius"/>
    </source>
</evidence>
<proteinExistence type="predicted"/>
<dbReference type="Proteomes" id="UP000649604">
    <property type="component" value="Unassembled WGS sequence"/>
</dbReference>
<sequence length="143" mass="15938">MNSMKEQGVTLIEILVALTIFGLLFGVLLTMLTQENQVIRDSLHTLQARLKANETLETLKTIPFQRLTSYSTVVRAESIQLHIDVLVKNADETGTLKHILVTVKWVEPPGRDNTYVLSTLRSKYTQVSTSPLALDQDQKGGTS</sequence>
<gene>
    <name evidence="2" type="ORF">GF339_11840</name>
</gene>
<name>A0A9D5JW71_9BACT</name>
<evidence type="ECO:0000313" key="2">
    <source>
        <dbReference type="EMBL" id="MBD3325270.1"/>
    </source>
</evidence>
<dbReference type="Pfam" id="PF07963">
    <property type="entry name" value="N_methyl"/>
    <property type="match status" value="1"/>
</dbReference>
<evidence type="ECO:0000313" key="3">
    <source>
        <dbReference type="Proteomes" id="UP000649604"/>
    </source>
</evidence>
<keyword evidence="1" id="KW-1133">Transmembrane helix</keyword>
<protein>
    <submittedName>
        <fullName evidence="2">Prepilin-type N-terminal cleavage/methylation domain-containing protein</fullName>
    </submittedName>
</protein>
<accession>A0A9D5JW71</accession>
<comment type="caution">
    <text evidence="2">The sequence shown here is derived from an EMBL/GenBank/DDBJ whole genome shotgun (WGS) entry which is preliminary data.</text>
</comment>
<dbReference type="InterPro" id="IPR012902">
    <property type="entry name" value="N_methyl_site"/>
</dbReference>
<reference evidence="2" key="1">
    <citation type="submission" date="2019-11" db="EMBL/GenBank/DDBJ databases">
        <title>Microbial mats filling the niche in hypersaline microbial mats.</title>
        <authorList>
            <person name="Wong H.L."/>
            <person name="Macleod F.I."/>
            <person name="White R.A. III"/>
            <person name="Burns B.P."/>
        </authorList>
    </citation>
    <scope>NUCLEOTIDE SEQUENCE</scope>
    <source>
        <strain evidence="2">Rbin_158</strain>
    </source>
</reference>
<keyword evidence="1" id="KW-0812">Transmembrane</keyword>
<dbReference type="PROSITE" id="PS00409">
    <property type="entry name" value="PROKAR_NTER_METHYL"/>
    <property type="match status" value="1"/>
</dbReference>